<accession>A0A086ZJX0</accession>
<keyword evidence="2" id="KW-1185">Reference proteome</keyword>
<dbReference type="Proteomes" id="UP000029096">
    <property type="component" value="Unassembled WGS sequence"/>
</dbReference>
<dbReference type="EMBL" id="JGYP01000001">
    <property type="protein sequence ID" value="KFI46820.1"/>
    <property type="molecule type" value="Genomic_DNA"/>
</dbReference>
<gene>
    <name evidence="1" type="ORF">BBOH_0294</name>
</gene>
<proteinExistence type="predicted"/>
<organism evidence="1 2">
    <name type="scientific">Bifidobacterium bohemicum DSM 22767</name>
    <dbReference type="NCBI Taxonomy" id="1437606"/>
    <lineage>
        <taxon>Bacteria</taxon>
        <taxon>Bacillati</taxon>
        <taxon>Actinomycetota</taxon>
        <taxon>Actinomycetes</taxon>
        <taxon>Bifidobacteriales</taxon>
        <taxon>Bifidobacteriaceae</taxon>
        <taxon>Bifidobacterium</taxon>
    </lineage>
</organism>
<evidence type="ECO:0000313" key="2">
    <source>
        <dbReference type="Proteomes" id="UP000029096"/>
    </source>
</evidence>
<name>A0A086ZJX0_9BIFI</name>
<reference evidence="1 2" key="1">
    <citation type="submission" date="2014-03" db="EMBL/GenBank/DDBJ databases">
        <title>Genomics of Bifidobacteria.</title>
        <authorList>
            <person name="Ventura M."/>
            <person name="Milani C."/>
            <person name="Lugli G.A."/>
        </authorList>
    </citation>
    <scope>NUCLEOTIDE SEQUENCE [LARGE SCALE GENOMIC DNA]</scope>
    <source>
        <strain evidence="1 2">DSM 22767</strain>
    </source>
</reference>
<dbReference type="STRING" id="1437606.BBOH_0294"/>
<protein>
    <submittedName>
        <fullName evidence="1">Uncharacterized protein</fullName>
    </submittedName>
</protein>
<evidence type="ECO:0000313" key="1">
    <source>
        <dbReference type="EMBL" id="KFI46820.1"/>
    </source>
</evidence>
<comment type="caution">
    <text evidence="1">The sequence shown here is derived from an EMBL/GenBank/DDBJ whole genome shotgun (WGS) entry which is preliminary data.</text>
</comment>
<sequence length="30" mass="3592">MTYIPPRASQSNRIYGIGYHYDINLPYLQF</sequence>
<dbReference type="AlphaFoldDB" id="A0A086ZJX0"/>